<keyword evidence="1" id="KW-0472">Membrane</keyword>
<dbReference type="RefSeq" id="WP_221385007.1">
    <property type="nucleotide sequence ID" value="NZ_JACIEI010000022.1"/>
</dbReference>
<keyword evidence="1" id="KW-1133">Transmembrane helix</keyword>
<keyword evidence="1" id="KW-0812">Transmembrane</keyword>
<sequence length="79" mass="8509">ATQHWAGKALSPSNERWLKRALGAALKRDRSKLHRATLAQTMAVVARNAILIIALVCLTAAVTHTATNMVDVSDLPKGH</sequence>
<evidence type="ECO:0000313" key="3">
    <source>
        <dbReference type="Proteomes" id="UP000530268"/>
    </source>
</evidence>
<proteinExistence type="predicted"/>
<dbReference type="AlphaFoldDB" id="A0A7W6H1U2"/>
<evidence type="ECO:0000313" key="2">
    <source>
        <dbReference type="EMBL" id="MBB3995915.1"/>
    </source>
</evidence>
<reference evidence="2 3" key="1">
    <citation type="submission" date="2020-08" db="EMBL/GenBank/DDBJ databases">
        <title>Genomic Encyclopedia of Type Strains, Phase IV (KMG-IV): sequencing the most valuable type-strain genomes for metagenomic binning, comparative biology and taxonomic classification.</title>
        <authorList>
            <person name="Goeker M."/>
        </authorList>
    </citation>
    <scope>NUCLEOTIDE SEQUENCE [LARGE SCALE GENOMIC DNA]</scope>
    <source>
        <strain evidence="2 3">DSM 102234</strain>
    </source>
</reference>
<evidence type="ECO:0000256" key="1">
    <source>
        <dbReference type="SAM" id="Phobius"/>
    </source>
</evidence>
<name>A0A7W6H1U2_9RHOB</name>
<feature type="non-terminal residue" evidence="2">
    <location>
        <position position="1"/>
    </location>
</feature>
<keyword evidence="3" id="KW-1185">Reference proteome</keyword>
<feature type="transmembrane region" description="Helical" evidence="1">
    <location>
        <begin position="37"/>
        <end position="62"/>
    </location>
</feature>
<dbReference type="EMBL" id="JACIEI010000022">
    <property type="protein sequence ID" value="MBB3995915.1"/>
    <property type="molecule type" value="Genomic_DNA"/>
</dbReference>
<comment type="caution">
    <text evidence="2">The sequence shown here is derived from an EMBL/GenBank/DDBJ whole genome shotgun (WGS) entry which is preliminary data.</text>
</comment>
<gene>
    <name evidence="2" type="ORF">GGR95_003581</name>
</gene>
<organism evidence="2 3">
    <name type="scientific">Sulfitobacter undariae</name>
    <dbReference type="NCBI Taxonomy" id="1563671"/>
    <lineage>
        <taxon>Bacteria</taxon>
        <taxon>Pseudomonadati</taxon>
        <taxon>Pseudomonadota</taxon>
        <taxon>Alphaproteobacteria</taxon>
        <taxon>Rhodobacterales</taxon>
        <taxon>Roseobacteraceae</taxon>
        <taxon>Sulfitobacter</taxon>
    </lineage>
</organism>
<protein>
    <submittedName>
        <fullName evidence="2">Putative membrane protein</fullName>
    </submittedName>
</protein>
<accession>A0A7W6H1U2</accession>
<dbReference type="Proteomes" id="UP000530268">
    <property type="component" value="Unassembled WGS sequence"/>
</dbReference>